<sequence>MNFHWLAHILIHHPLVILFGVLVFSVTCLIIPFTLKSLPDFSDPQMGFETRGTVLSSRLTTWKNLEKSTKFSGPFAVNPKEFLEQKDYSTRNNFKQALNESSPNIFINVYNETSRKSEKNNWLTLQNLIKHKSPGQHNTHRIAKEGYFCGQPDHDYAHAVLKSDMDADLFTMESLSALCRLEYELVQAQYYKELCLHPFKRPKKCCKPWSLSNYIAQLHNRTSCLAIVEEDIQNMKNLLQSCSQYYHNLQLAPDCYERGHCKVPVDCVKNNAVFNILNFLTSTSFLPPNEIMKTELKETMIFLPIASSTAALEYYKDLKDVNLKFHGISLVAIEFGIKSALFDRCLIEDAWFMTAGGVFVFLCIWFYTRSLFITFMTVIAILFSLGISYFVYTLVFELRFFPFMNLLATIVTIGIGADDVFIFCKAWHNSKKQKENSVIQMVNDAFDHALVSMLITSVTTAAAFLASYISSITAIRCFSVFATTTIIVNCILMMSWLPASILIAERFQTKCATIFTFRSSPLITYWKCLEQFWRYQFSFFISLWNNKDQLVADIVIKFRLFWLIFLSAVAICSAVMVLYYPKLQLPNTPDFQLFESSHPFEKYDLIYKNHFWFERSEKSGNGNPANYKLPLRFVWGVLPVDNGNYLDPQSLGKLQLDSNFNMSQKESQSWLLNFCRAIRKQPFYQTTLGALLPNCFIESFMSWMQRRCVDPIDNMDRRPCCEKEHFPYNSTVFDQCIVYAMSDLYETPSEYFIPGMAGPKFSKDQFPTIKAVVVEYDSNYSYSMSYEHMHTFFTQVEEWMNEQLRSAPTSMKRGWFVSDLEFYDLQHVLSQGTIAAIGISMGLALVVLLVATLNILTSFYAILTITCSIFVIMAILVSLGWKLNVLESIAVSTAIGLAVDFSLHYTVHYRLCPTSDNRVKSTRYALANMVGPSLMAATTTSAAGAFMMPSIILPYIQIGIFLITVMSVSWLYATFYLGSLLAVAGPENQFGQFHYSKLLCYFGSKKATRERRTSLTLCDTHELDSLTSKCGHAYSANRTLRRSLSGDKNNVFQYFHDQSPSATSVITIMADDNVM</sequence>
<feature type="transmembrane region" description="Helical" evidence="7">
    <location>
        <begin position="445"/>
        <end position="469"/>
    </location>
</feature>
<dbReference type="GO" id="GO:0022857">
    <property type="term" value="F:transmembrane transporter activity"/>
    <property type="evidence" value="ECO:0007669"/>
    <property type="project" value="TreeGrafter"/>
</dbReference>
<name>A0A1Y1KAW2_PHOPY</name>
<dbReference type="EMBL" id="GEZM01087614">
    <property type="protein sequence ID" value="JAV58579.1"/>
    <property type="molecule type" value="Transcribed_RNA"/>
</dbReference>
<evidence type="ECO:0000313" key="11">
    <source>
        <dbReference type="EMBL" id="KAB0801503.1"/>
    </source>
</evidence>
<dbReference type="FunCoup" id="A0A1Y1KAW2">
    <property type="interactions" value="197"/>
</dbReference>
<dbReference type="GO" id="GO:0007224">
    <property type="term" value="P:smoothened signaling pathway"/>
    <property type="evidence" value="ECO:0007669"/>
    <property type="project" value="TreeGrafter"/>
</dbReference>
<feature type="domain" description="SSD" evidence="8">
    <location>
        <begin position="370"/>
        <end position="503"/>
    </location>
</feature>
<evidence type="ECO:0000256" key="3">
    <source>
        <dbReference type="ARBA" id="ARBA00022989"/>
    </source>
</evidence>
<feature type="transmembrane region" description="Helical" evidence="7">
    <location>
        <begin position="560"/>
        <end position="580"/>
    </location>
</feature>
<dbReference type="InterPro" id="IPR052081">
    <property type="entry name" value="Dispatched_Hh_regulator"/>
</dbReference>
<feature type="transmembrane region" description="Helical" evidence="7">
    <location>
        <begin position="885"/>
        <end position="903"/>
    </location>
</feature>
<evidence type="ECO:0000256" key="5">
    <source>
        <dbReference type="ARBA" id="ARBA00023180"/>
    </source>
</evidence>
<dbReference type="SUPFAM" id="SSF82866">
    <property type="entry name" value="Multidrug efflux transporter AcrB transmembrane domain"/>
    <property type="match status" value="2"/>
</dbReference>
<feature type="transmembrane region" description="Helical" evidence="7">
    <location>
        <begin position="481"/>
        <end position="504"/>
    </location>
</feature>
<feature type="transmembrane region" description="Helical" evidence="7">
    <location>
        <begin position="350"/>
        <end position="368"/>
    </location>
</feature>
<feature type="transmembrane region" description="Helical" evidence="7">
    <location>
        <begin position="952"/>
        <end position="973"/>
    </location>
</feature>
<dbReference type="PROSITE" id="PS50156">
    <property type="entry name" value="SSD"/>
    <property type="match status" value="1"/>
</dbReference>
<keyword evidence="4 7" id="KW-0472">Membrane</keyword>
<comment type="similarity">
    <text evidence="6">Belongs to the dispatched family.</text>
</comment>
<dbReference type="InterPro" id="IPR000731">
    <property type="entry name" value="SSD"/>
</dbReference>
<evidence type="ECO:0000313" key="9">
    <source>
        <dbReference type="EMBL" id="JAV58579.1"/>
    </source>
</evidence>
<feature type="transmembrane region" description="Helical" evidence="7">
    <location>
        <begin position="15"/>
        <end position="35"/>
    </location>
</feature>
<evidence type="ECO:0000256" key="2">
    <source>
        <dbReference type="ARBA" id="ARBA00022692"/>
    </source>
</evidence>
<organism evidence="9">
    <name type="scientific">Photinus pyralis</name>
    <name type="common">Common eastern firefly</name>
    <name type="synonym">Lampyris pyralis</name>
    <dbReference type="NCBI Taxonomy" id="7054"/>
    <lineage>
        <taxon>Eukaryota</taxon>
        <taxon>Metazoa</taxon>
        <taxon>Ecdysozoa</taxon>
        <taxon>Arthropoda</taxon>
        <taxon>Hexapoda</taxon>
        <taxon>Insecta</taxon>
        <taxon>Pterygota</taxon>
        <taxon>Neoptera</taxon>
        <taxon>Endopterygota</taxon>
        <taxon>Coleoptera</taxon>
        <taxon>Polyphaga</taxon>
        <taxon>Elateriformia</taxon>
        <taxon>Elateroidea</taxon>
        <taxon>Lampyridae</taxon>
        <taxon>Lampyrinae</taxon>
        <taxon>Photinus</taxon>
    </lineage>
</organism>
<dbReference type="GO" id="GO:0016020">
    <property type="term" value="C:membrane"/>
    <property type="evidence" value="ECO:0007669"/>
    <property type="project" value="UniProtKB-SubCell"/>
</dbReference>
<keyword evidence="12" id="KW-1185">Reference proteome</keyword>
<feature type="transmembrane region" description="Helical" evidence="7">
    <location>
        <begin position="860"/>
        <end position="879"/>
    </location>
</feature>
<dbReference type="Proteomes" id="UP000327044">
    <property type="component" value="Unassembled WGS sequence"/>
</dbReference>
<dbReference type="OrthoDB" id="193905at2759"/>
<protein>
    <recommendedName>
        <fullName evidence="8">SSD domain-containing protein</fullName>
    </recommendedName>
</protein>
<dbReference type="PANTHER" id="PTHR45951">
    <property type="entry name" value="PROTEIN DISPATCHED-RELATED"/>
    <property type="match status" value="1"/>
</dbReference>
<keyword evidence="3 7" id="KW-1133">Transmembrane helix</keyword>
<dbReference type="EMBL" id="VVIM01000003">
    <property type="protein sequence ID" value="KAB0801503.1"/>
    <property type="molecule type" value="Genomic_DNA"/>
</dbReference>
<dbReference type="PANTHER" id="PTHR45951:SF3">
    <property type="entry name" value="PROTEIN DISPATCHED"/>
    <property type="match status" value="1"/>
</dbReference>
<evidence type="ECO:0000256" key="6">
    <source>
        <dbReference type="ARBA" id="ARBA00038046"/>
    </source>
</evidence>
<dbReference type="EMBL" id="VVIM01000003">
    <property type="protein sequence ID" value="KAB0801495.1"/>
    <property type="molecule type" value="Genomic_DNA"/>
</dbReference>
<dbReference type="Gene3D" id="1.20.1640.10">
    <property type="entry name" value="Multidrug efflux transporter AcrB transmembrane domain"/>
    <property type="match status" value="2"/>
</dbReference>
<evidence type="ECO:0000256" key="1">
    <source>
        <dbReference type="ARBA" id="ARBA00004141"/>
    </source>
</evidence>
<dbReference type="AlphaFoldDB" id="A0A1Y1KAW2"/>
<reference evidence="10" key="3">
    <citation type="submission" date="2019-08" db="EMBL/GenBank/DDBJ databases">
        <authorList>
            <consortium name="Photinus pyralis genome working group"/>
            <person name="Fallon T.R."/>
            <person name="Sander Lower S.E."/>
            <person name="Weng J.-K."/>
        </authorList>
    </citation>
    <scope>NUCLEOTIDE SEQUENCE</scope>
    <source>
        <strain evidence="10">1611_PpyrPB1</strain>
        <tissue evidence="10">Whole body</tissue>
    </source>
</reference>
<evidence type="ECO:0000256" key="7">
    <source>
        <dbReference type="SAM" id="Phobius"/>
    </source>
</evidence>
<feature type="transmembrane region" description="Helical" evidence="7">
    <location>
        <begin position="834"/>
        <end position="853"/>
    </location>
</feature>
<feature type="transmembrane region" description="Helical" evidence="7">
    <location>
        <begin position="401"/>
        <end position="424"/>
    </location>
</feature>
<evidence type="ECO:0000259" key="8">
    <source>
        <dbReference type="PROSITE" id="PS50156"/>
    </source>
</evidence>
<reference evidence="9" key="1">
    <citation type="journal article" date="2016" name="Sci. Rep.">
        <title>Molecular characterization of firefly nuptial gifts: a multi-omics approach sheds light on postcopulatory sexual selection.</title>
        <authorList>
            <person name="Al-Wathiqui N."/>
            <person name="Fallon T.R."/>
            <person name="South A."/>
            <person name="Weng J.K."/>
            <person name="Lewis S.M."/>
        </authorList>
    </citation>
    <scope>NUCLEOTIDE SEQUENCE</scope>
</reference>
<evidence type="ECO:0000313" key="12">
    <source>
        <dbReference type="Proteomes" id="UP000327044"/>
    </source>
</evidence>
<accession>A0A1Y1KAW2</accession>
<dbReference type="InParanoid" id="A0A1Y1KAW2"/>
<dbReference type="Pfam" id="PF12349">
    <property type="entry name" value="Sterol-sensing"/>
    <property type="match status" value="1"/>
</dbReference>
<proteinExistence type="inferred from homology"/>
<comment type="subcellular location">
    <subcellularLocation>
        <location evidence="1">Membrane</location>
        <topology evidence="1">Multi-pass membrane protein</topology>
    </subcellularLocation>
</comment>
<feature type="transmembrane region" description="Helical" evidence="7">
    <location>
        <begin position="375"/>
        <end position="395"/>
    </location>
</feature>
<gene>
    <name evidence="10" type="ORF">PPYR_05849</name>
    <name evidence="11" type="ORF">PPYR_05857</name>
</gene>
<feature type="transmembrane region" description="Helical" evidence="7">
    <location>
        <begin position="924"/>
        <end position="946"/>
    </location>
</feature>
<dbReference type="InterPro" id="IPR053958">
    <property type="entry name" value="HMGCR/SNAP/NPC1-like_SSD"/>
</dbReference>
<reference evidence="10 12" key="2">
    <citation type="journal article" date="2018" name="Elife">
        <title>Firefly genomes illuminate parallel origins of bioluminescence in beetles.</title>
        <authorList>
            <person name="Fallon T.R."/>
            <person name="Lower S.E."/>
            <person name="Chang C.H."/>
            <person name="Bessho-Uehara M."/>
            <person name="Martin G.J."/>
            <person name="Bewick A.J."/>
            <person name="Behringer M."/>
            <person name="Debat H.J."/>
            <person name="Wong I."/>
            <person name="Day J.C."/>
            <person name="Suvorov A."/>
            <person name="Silva C.J."/>
            <person name="Stanger-Hall K.F."/>
            <person name="Hall D.W."/>
            <person name="Schmitz R.J."/>
            <person name="Nelson D.R."/>
            <person name="Lewis S.M."/>
            <person name="Shigenobu S."/>
            <person name="Bybee S.M."/>
            <person name="Larracuente A.M."/>
            <person name="Oba Y."/>
            <person name="Weng J.K."/>
        </authorList>
    </citation>
    <scope>NUCLEOTIDE SEQUENCE [LARGE SCALE GENOMIC DNA]</scope>
    <source>
        <strain evidence="10">1611_PpyrPB1</strain>
        <tissue evidence="10">Whole body</tissue>
    </source>
</reference>
<keyword evidence="5" id="KW-0325">Glycoprotein</keyword>
<evidence type="ECO:0000313" key="10">
    <source>
        <dbReference type="EMBL" id="KAB0801495.1"/>
    </source>
</evidence>
<evidence type="ECO:0000256" key="4">
    <source>
        <dbReference type="ARBA" id="ARBA00023136"/>
    </source>
</evidence>
<keyword evidence="2 7" id="KW-0812">Transmembrane</keyword>